<dbReference type="EMBL" id="JAGMUX010000020">
    <property type="protein sequence ID" value="KAH7231657.1"/>
    <property type="molecule type" value="Genomic_DNA"/>
</dbReference>
<dbReference type="InterPro" id="IPR051681">
    <property type="entry name" value="Ser/Thr_Kinases-Pseudokinases"/>
</dbReference>
<dbReference type="PROSITE" id="PS00107">
    <property type="entry name" value="PROTEIN_KINASE_ATP"/>
    <property type="match status" value="1"/>
</dbReference>
<dbReference type="Pfam" id="PF07714">
    <property type="entry name" value="PK_Tyr_Ser-Thr"/>
    <property type="match status" value="1"/>
</dbReference>
<keyword evidence="2 3" id="KW-0067">ATP-binding</keyword>
<sequence length="404" mass="45353">MIESHASETLDRTHVKELRGLEPGYKPLFENSLRVIPAEQLSPVDWNRPIGSGRNGRVYASTWQRPGGVLSTSMPCQIEVVLKEITPNDCQVSCSLQKFMKELDSTYAALGSQPMCCVKFFGITQMSLLLDENPRLLFVFERATRGHVEPFLLWHLSPLRFYDSWRALADCFVSVATGLAFIHKHGVVHRDLHLENILVMDEFYPNDVEIPHAFNYLISDLGEGKQLTQKLTSLMSSQTAFASYGAIDFRAPEQLQGLPNKDAFAAEVFTFGVVACKLLNCRSLVSSVEIPSHIRASASEDIVELNHKKTGKKELQDGHIVPRTIRSVISRCLSHRGFDRPDMSHILNELEDITSTFTEDNMERQAGRTVDWCYWDWEATFRAALSDGDSDSNSDSSESSGSSD</sequence>
<dbReference type="OrthoDB" id="5979581at2759"/>
<organism evidence="5 6">
    <name type="scientific">Fusarium redolens</name>
    <dbReference type="NCBI Taxonomy" id="48865"/>
    <lineage>
        <taxon>Eukaryota</taxon>
        <taxon>Fungi</taxon>
        <taxon>Dikarya</taxon>
        <taxon>Ascomycota</taxon>
        <taxon>Pezizomycotina</taxon>
        <taxon>Sordariomycetes</taxon>
        <taxon>Hypocreomycetidae</taxon>
        <taxon>Hypocreales</taxon>
        <taxon>Nectriaceae</taxon>
        <taxon>Fusarium</taxon>
        <taxon>Fusarium redolens species complex</taxon>
    </lineage>
</organism>
<keyword evidence="5" id="KW-0808">Transferase</keyword>
<evidence type="ECO:0000256" key="2">
    <source>
        <dbReference type="ARBA" id="ARBA00022840"/>
    </source>
</evidence>
<gene>
    <name evidence="5" type="ORF">BKA55DRAFT_193299</name>
</gene>
<keyword evidence="1 3" id="KW-0547">Nucleotide-binding</keyword>
<evidence type="ECO:0000259" key="4">
    <source>
        <dbReference type="PROSITE" id="PS50011"/>
    </source>
</evidence>
<proteinExistence type="predicted"/>
<dbReference type="SUPFAM" id="SSF56112">
    <property type="entry name" value="Protein kinase-like (PK-like)"/>
    <property type="match status" value="1"/>
</dbReference>
<dbReference type="InterPro" id="IPR011009">
    <property type="entry name" value="Kinase-like_dom_sf"/>
</dbReference>
<evidence type="ECO:0000313" key="6">
    <source>
        <dbReference type="Proteomes" id="UP000720189"/>
    </source>
</evidence>
<dbReference type="InterPro" id="IPR000719">
    <property type="entry name" value="Prot_kinase_dom"/>
</dbReference>
<dbReference type="Gene3D" id="1.10.510.10">
    <property type="entry name" value="Transferase(Phosphotransferase) domain 1"/>
    <property type="match status" value="1"/>
</dbReference>
<keyword evidence="6" id="KW-1185">Reference proteome</keyword>
<dbReference type="RefSeq" id="XP_046043594.1">
    <property type="nucleotide sequence ID" value="XM_046185085.1"/>
</dbReference>
<dbReference type="GO" id="GO:0097527">
    <property type="term" value="P:necroptotic signaling pathway"/>
    <property type="evidence" value="ECO:0007669"/>
    <property type="project" value="TreeGrafter"/>
</dbReference>
<dbReference type="GO" id="GO:0005524">
    <property type="term" value="F:ATP binding"/>
    <property type="evidence" value="ECO:0007669"/>
    <property type="project" value="UniProtKB-UniRule"/>
</dbReference>
<accession>A0A9P9JNI0</accession>
<dbReference type="GeneID" id="70215039"/>
<dbReference type="Proteomes" id="UP000720189">
    <property type="component" value="Unassembled WGS sequence"/>
</dbReference>
<feature type="binding site" evidence="3">
    <location>
        <position position="83"/>
    </location>
    <ligand>
        <name>ATP</name>
        <dbReference type="ChEBI" id="CHEBI:30616"/>
    </ligand>
</feature>
<keyword evidence="5" id="KW-0418">Kinase</keyword>
<dbReference type="InterPro" id="IPR017441">
    <property type="entry name" value="Protein_kinase_ATP_BS"/>
</dbReference>
<comment type="caution">
    <text evidence="5">The sequence shown here is derived from an EMBL/GenBank/DDBJ whole genome shotgun (WGS) entry which is preliminary data.</text>
</comment>
<name>A0A9P9JNI0_FUSRE</name>
<evidence type="ECO:0000313" key="5">
    <source>
        <dbReference type="EMBL" id="KAH7231657.1"/>
    </source>
</evidence>
<reference evidence="5" key="1">
    <citation type="journal article" date="2021" name="Nat. Commun.">
        <title>Genetic determinants of endophytism in the Arabidopsis root mycobiome.</title>
        <authorList>
            <person name="Mesny F."/>
            <person name="Miyauchi S."/>
            <person name="Thiergart T."/>
            <person name="Pickel B."/>
            <person name="Atanasova L."/>
            <person name="Karlsson M."/>
            <person name="Huettel B."/>
            <person name="Barry K.W."/>
            <person name="Haridas S."/>
            <person name="Chen C."/>
            <person name="Bauer D."/>
            <person name="Andreopoulos W."/>
            <person name="Pangilinan J."/>
            <person name="LaButti K."/>
            <person name="Riley R."/>
            <person name="Lipzen A."/>
            <person name="Clum A."/>
            <person name="Drula E."/>
            <person name="Henrissat B."/>
            <person name="Kohler A."/>
            <person name="Grigoriev I.V."/>
            <person name="Martin F.M."/>
            <person name="Hacquard S."/>
        </authorList>
    </citation>
    <scope>NUCLEOTIDE SEQUENCE</scope>
    <source>
        <strain evidence="5">MPI-CAGE-AT-0023</strain>
    </source>
</reference>
<dbReference type="PANTHER" id="PTHR44329">
    <property type="entry name" value="SERINE/THREONINE-PROTEIN KINASE TNNI3K-RELATED"/>
    <property type="match status" value="1"/>
</dbReference>
<dbReference type="GO" id="GO:0004672">
    <property type="term" value="F:protein kinase activity"/>
    <property type="evidence" value="ECO:0007669"/>
    <property type="project" value="InterPro"/>
</dbReference>
<feature type="domain" description="Protein kinase" evidence="4">
    <location>
        <begin position="44"/>
        <end position="357"/>
    </location>
</feature>
<evidence type="ECO:0000256" key="1">
    <source>
        <dbReference type="ARBA" id="ARBA00022741"/>
    </source>
</evidence>
<dbReference type="InterPro" id="IPR001245">
    <property type="entry name" value="Ser-Thr/Tyr_kinase_cat_dom"/>
</dbReference>
<dbReference type="PANTHER" id="PTHR44329:SF298">
    <property type="entry name" value="MIXED LINEAGE KINASE DOMAIN-LIKE PROTEIN"/>
    <property type="match status" value="1"/>
</dbReference>
<dbReference type="PROSITE" id="PS50011">
    <property type="entry name" value="PROTEIN_KINASE_DOM"/>
    <property type="match status" value="1"/>
</dbReference>
<dbReference type="AlphaFoldDB" id="A0A9P9JNI0"/>
<evidence type="ECO:0000256" key="3">
    <source>
        <dbReference type="PROSITE-ProRule" id="PRU10141"/>
    </source>
</evidence>
<protein>
    <submittedName>
        <fullName evidence="5">Kinase-like domain-containing protein</fullName>
    </submittedName>
</protein>